<accession>A0AA38FHH9</accession>
<dbReference type="InterPro" id="IPR009472">
    <property type="entry name" value="Tab2-like"/>
</dbReference>
<proteinExistence type="predicted"/>
<dbReference type="PANTHER" id="PTHR34556:SF2">
    <property type="entry name" value="PROTEIN TAB2 HOMOLOG, CHLOROPLASTIC"/>
    <property type="match status" value="1"/>
</dbReference>
<dbReference type="PANTHER" id="PTHR34556">
    <property type="match status" value="1"/>
</dbReference>
<feature type="non-terminal residue" evidence="2">
    <location>
        <position position="190"/>
    </location>
</feature>
<dbReference type="OMA" id="WEESKIA"/>
<feature type="non-terminal residue" evidence="2">
    <location>
        <position position="1"/>
    </location>
</feature>
<dbReference type="AlphaFoldDB" id="A0AA38FHH9"/>
<keyword evidence="3" id="KW-1185">Reference proteome</keyword>
<sequence>CLSLVQLLEERYESVYMRHPGFQEGAKPLLTIEQPFPLDLPDNLCGEKWAFVQLPLAAVQEEMDIVQQGSTFGSVLDLDVIGIDLSDDTLIPGVAVATSRATALAAFTNSLEIASIDVDRQRACLLLSAGVSKRWVYAFYKKNKQTDQEAEAWEESKIASGGLHFLAIQDTLDSDSCTGFWLILDMPSPP</sequence>
<dbReference type="Proteomes" id="UP000824469">
    <property type="component" value="Unassembled WGS sequence"/>
</dbReference>
<dbReference type="GO" id="GO:0003723">
    <property type="term" value="F:RNA binding"/>
    <property type="evidence" value="ECO:0007669"/>
    <property type="project" value="InterPro"/>
</dbReference>
<feature type="domain" description="RNA-binding protein Tab2/Atab2 C-terminal" evidence="1">
    <location>
        <begin position="28"/>
        <end position="183"/>
    </location>
</feature>
<evidence type="ECO:0000313" key="3">
    <source>
        <dbReference type="Proteomes" id="UP000824469"/>
    </source>
</evidence>
<name>A0AA38FHH9_TAXCH</name>
<evidence type="ECO:0000259" key="1">
    <source>
        <dbReference type="Pfam" id="PF20429"/>
    </source>
</evidence>
<dbReference type="EMBL" id="JAHRHJ020000009">
    <property type="protein sequence ID" value="KAH9301961.1"/>
    <property type="molecule type" value="Genomic_DNA"/>
</dbReference>
<dbReference type="Pfam" id="PF20429">
    <property type="entry name" value="Tab2-like_C"/>
    <property type="match status" value="1"/>
</dbReference>
<organism evidence="2 3">
    <name type="scientific">Taxus chinensis</name>
    <name type="common">Chinese yew</name>
    <name type="synonym">Taxus wallichiana var. chinensis</name>
    <dbReference type="NCBI Taxonomy" id="29808"/>
    <lineage>
        <taxon>Eukaryota</taxon>
        <taxon>Viridiplantae</taxon>
        <taxon>Streptophyta</taxon>
        <taxon>Embryophyta</taxon>
        <taxon>Tracheophyta</taxon>
        <taxon>Spermatophyta</taxon>
        <taxon>Pinopsida</taxon>
        <taxon>Pinidae</taxon>
        <taxon>Conifers II</taxon>
        <taxon>Cupressales</taxon>
        <taxon>Taxaceae</taxon>
        <taxon>Taxus</taxon>
    </lineage>
</organism>
<evidence type="ECO:0000313" key="2">
    <source>
        <dbReference type="EMBL" id="KAH9301961.1"/>
    </source>
</evidence>
<reference evidence="2 3" key="1">
    <citation type="journal article" date="2021" name="Nat. Plants">
        <title>The Taxus genome provides insights into paclitaxel biosynthesis.</title>
        <authorList>
            <person name="Xiong X."/>
            <person name="Gou J."/>
            <person name="Liao Q."/>
            <person name="Li Y."/>
            <person name="Zhou Q."/>
            <person name="Bi G."/>
            <person name="Li C."/>
            <person name="Du R."/>
            <person name="Wang X."/>
            <person name="Sun T."/>
            <person name="Guo L."/>
            <person name="Liang H."/>
            <person name="Lu P."/>
            <person name="Wu Y."/>
            <person name="Zhang Z."/>
            <person name="Ro D.K."/>
            <person name="Shang Y."/>
            <person name="Huang S."/>
            <person name="Yan J."/>
        </authorList>
    </citation>
    <scope>NUCLEOTIDE SEQUENCE [LARGE SCALE GENOMIC DNA]</scope>
    <source>
        <strain evidence="2">Ta-2019</strain>
    </source>
</reference>
<gene>
    <name evidence="2" type="ORF">KI387_013544</name>
</gene>
<dbReference type="InterPro" id="IPR046761">
    <property type="entry name" value="Tab2-like_C"/>
</dbReference>
<comment type="caution">
    <text evidence="2">The sequence shown here is derived from an EMBL/GenBank/DDBJ whole genome shotgun (WGS) entry which is preliminary data.</text>
</comment>
<protein>
    <recommendedName>
        <fullName evidence="1">RNA-binding protein Tab2/Atab2 C-terminal domain-containing protein</fullName>
    </recommendedName>
</protein>